<reference evidence="1 2" key="1">
    <citation type="journal article" date="2016" name="Nat. Commun.">
        <title>Thousands of microbial genomes shed light on interconnected biogeochemical processes in an aquifer system.</title>
        <authorList>
            <person name="Anantharaman K."/>
            <person name="Brown C.T."/>
            <person name="Hug L.A."/>
            <person name="Sharon I."/>
            <person name="Castelle C.J."/>
            <person name="Probst A.J."/>
            <person name="Thomas B.C."/>
            <person name="Singh A."/>
            <person name="Wilkins M.J."/>
            <person name="Karaoz U."/>
            <person name="Brodie E.L."/>
            <person name="Williams K.H."/>
            <person name="Hubbard S.S."/>
            <person name="Banfield J.F."/>
        </authorList>
    </citation>
    <scope>NUCLEOTIDE SEQUENCE [LARGE SCALE GENOMIC DNA]</scope>
</reference>
<organism evidence="1 2">
    <name type="scientific">Candidatus Nomurabacteria bacterium RIFCSPHIGHO2_01_FULL_42_15</name>
    <dbReference type="NCBI Taxonomy" id="1801742"/>
    <lineage>
        <taxon>Bacteria</taxon>
        <taxon>Candidatus Nomuraibacteriota</taxon>
    </lineage>
</organism>
<comment type="caution">
    <text evidence="1">The sequence shown here is derived from an EMBL/GenBank/DDBJ whole genome shotgun (WGS) entry which is preliminary data.</text>
</comment>
<proteinExistence type="predicted"/>
<protein>
    <submittedName>
        <fullName evidence="1">Uncharacterized protein</fullName>
    </submittedName>
</protein>
<sequence length="62" mass="6836">MAPLVQAGRKQSSLLAFSRDVKRKNWPEASISFYARSTGLEPATSSVHLSNIFIKAWTISSP</sequence>
<accession>A0A1F6VGH1</accession>
<name>A0A1F6VGH1_9BACT</name>
<dbReference type="EMBL" id="MFTS01000001">
    <property type="protein sequence ID" value="OGI68720.1"/>
    <property type="molecule type" value="Genomic_DNA"/>
</dbReference>
<evidence type="ECO:0000313" key="1">
    <source>
        <dbReference type="EMBL" id="OGI68720.1"/>
    </source>
</evidence>
<dbReference type="Proteomes" id="UP000178235">
    <property type="component" value="Unassembled WGS sequence"/>
</dbReference>
<evidence type="ECO:0000313" key="2">
    <source>
        <dbReference type="Proteomes" id="UP000178235"/>
    </source>
</evidence>
<dbReference type="AlphaFoldDB" id="A0A1F6VGH1"/>
<gene>
    <name evidence="1" type="ORF">A2738_00210</name>
</gene>